<dbReference type="KEGG" id="tpsc:RBB77_07025"/>
<dbReference type="EMBL" id="CP132942">
    <property type="protein sequence ID" value="XCB34638.1"/>
    <property type="molecule type" value="Genomic_DNA"/>
</dbReference>
<dbReference type="RefSeq" id="WP_353065970.1">
    <property type="nucleotide sequence ID" value="NZ_CP132942.1"/>
</dbReference>
<sequence length="42" mass="4356">MEKRINSTFESKFALVTGAAPRLGLATAKAFAEASASVVQAD</sequence>
<evidence type="ECO:0000313" key="1">
    <source>
        <dbReference type="EMBL" id="XCB34638.1"/>
    </source>
</evidence>
<gene>
    <name evidence="1" type="ORF">RBB77_07025</name>
</gene>
<dbReference type="SUPFAM" id="SSF51735">
    <property type="entry name" value="NAD(P)-binding Rossmann-fold domains"/>
    <property type="match status" value="1"/>
</dbReference>
<dbReference type="Gene3D" id="3.40.50.720">
    <property type="entry name" value="NAD(P)-binding Rossmann-like Domain"/>
    <property type="match status" value="1"/>
</dbReference>
<dbReference type="InterPro" id="IPR036291">
    <property type="entry name" value="NAD(P)-bd_dom_sf"/>
</dbReference>
<proteinExistence type="predicted"/>
<protein>
    <recommendedName>
        <fullName evidence="2">Short-chain dehydrogenase</fullName>
    </recommendedName>
</protein>
<dbReference type="AlphaFoldDB" id="A0AAU7ZUD1"/>
<evidence type="ECO:0008006" key="2">
    <source>
        <dbReference type="Google" id="ProtNLM"/>
    </source>
</evidence>
<organism evidence="1">
    <name type="scientific">Tunturiibacter psychrotolerans</name>
    <dbReference type="NCBI Taxonomy" id="3069686"/>
    <lineage>
        <taxon>Bacteria</taxon>
        <taxon>Pseudomonadati</taxon>
        <taxon>Acidobacteriota</taxon>
        <taxon>Terriglobia</taxon>
        <taxon>Terriglobales</taxon>
        <taxon>Acidobacteriaceae</taxon>
        <taxon>Tunturiibacter</taxon>
    </lineage>
</organism>
<name>A0AAU7ZUD1_9BACT</name>
<reference evidence="1" key="1">
    <citation type="submission" date="2023-08" db="EMBL/GenBank/DDBJ databases">
        <authorList>
            <person name="Messyasz A."/>
            <person name="Mannisto M.K."/>
            <person name="Kerkhof L.J."/>
            <person name="Haggblom M."/>
        </authorList>
    </citation>
    <scope>NUCLEOTIDE SEQUENCE</scope>
    <source>
        <strain evidence="1">X5P6</strain>
    </source>
</reference>
<accession>A0AAU7ZUD1</accession>
<reference evidence="1" key="2">
    <citation type="journal article" date="2024" name="Environ. Microbiol.">
        <title>Genome analysis and description of Tunturibacter gen. nov. expands the diversity of Terriglobia in tundra soils.</title>
        <authorList>
            <person name="Messyasz A."/>
            <person name="Mannisto M.K."/>
            <person name="Kerkhof L.J."/>
            <person name="Haggblom M.M."/>
        </authorList>
    </citation>
    <scope>NUCLEOTIDE SEQUENCE</scope>
    <source>
        <strain evidence="1">X5P6</strain>
    </source>
</reference>